<dbReference type="Proteomes" id="UP000325315">
    <property type="component" value="Unassembled WGS sequence"/>
</dbReference>
<proteinExistence type="predicted"/>
<comment type="caution">
    <text evidence="2">The sequence shown here is derived from an EMBL/GenBank/DDBJ whole genome shotgun (WGS) entry which is preliminary data.</text>
</comment>
<sequence>MDMERIKNCLKRKSGIKIIEISQLRAKSSARKKILTQLKNTLASGFYFKAIQNKVHQARLRGDKNDVVVKVQNPGIQDLMMTDIRNLQAFVLYIQQTDIKFDLFSITKETEKQIK</sequence>
<feature type="domain" description="ABC1 atypical kinase-like" evidence="1">
    <location>
        <begin position="54"/>
        <end position="114"/>
    </location>
</feature>
<organism evidence="2 3">
    <name type="scientific">Gossypium australe</name>
    <dbReference type="NCBI Taxonomy" id="47621"/>
    <lineage>
        <taxon>Eukaryota</taxon>
        <taxon>Viridiplantae</taxon>
        <taxon>Streptophyta</taxon>
        <taxon>Embryophyta</taxon>
        <taxon>Tracheophyta</taxon>
        <taxon>Spermatophyta</taxon>
        <taxon>Magnoliopsida</taxon>
        <taxon>eudicotyledons</taxon>
        <taxon>Gunneridae</taxon>
        <taxon>Pentapetalae</taxon>
        <taxon>rosids</taxon>
        <taxon>malvids</taxon>
        <taxon>Malvales</taxon>
        <taxon>Malvaceae</taxon>
        <taxon>Malvoideae</taxon>
        <taxon>Gossypium</taxon>
    </lineage>
</organism>
<dbReference type="InterPro" id="IPR004147">
    <property type="entry name" value="ABC1_dom"/>
</dbReference>
<keyword evidence="3" id="KW-1185">Reference proteome</keyword>
<gene>
    <name evidence="2" type="ORF">EPI10_030544</name>
</gene>
<evidence type="ECO:0000313" key="2">
    <source>
        <dbReference type="EMBL" id="KAA3486658.1"/>
    </source>
</evidence>
<accession>A0A5B6WYU6</accession>
<reference evidence="2" key="1">
    <citation type="submission" date="2019-08" db="EMBL/GenBank/DDBJ databases">
        <authorList>
            <person name="Liu F."/>
        </authorList>
    </citation>
    <scope>NUCLEOTIDE SEQUENCE [LARGE SCALE GENOMIC DNA]</scope>
    <source>
        <strain evidence="2">PA1801</strain>
        <tissue evidence="2">Leaf</tissue>
    </source>
</reference>
<dbReference type="AlphaFoldDB" id="A0A5B6WYU6"/>
<evidence type="ECO:0000259" key="1">
    <source>
        <dbReference type="Pfam" id="PF03109"/>
    </source>
</evidence>
<protein>
    <recommendedName>
        <fullName evidence="1">ABC1 atypical kinase-like domain-containing protein</fullName>
    </recommendedName>
</protein>
<dbReference type="OrthoDB" id="992918at2759"/>
<evidence type="ECO:0000313" key="3">
    <source>
        <dbReference type="Proteomes" id="UP000325315"/>
    </source>
</evidence>
<name>A0A5B6WYU6_9ROSI</name>
<dbReference type="Pfam" id="PF03109">
    <property type="entry name" value="ABC1"/>
    <property type="match status" value="1"/>
</dbReference>
<dbReference type="EMBL" id="SMMG02000001">
    <property type="protein sequence ID" value="KAA3486658.1"/>
    <property type="molecule type" value="Genomic_DNA"/>
</dbReference>